<gene>
    <name evidence="1" type="ORF">NDU88_012104</name>
</gene>
<evidence type="ECO:0000313" key="2">
    <source>
        <dbReference type="Proteomes" id="UP001066276"/>
    </source>
</evidence>
<comment type="caution">
    <text evidence="1">The sequence shown here is derived from an EMBL/GenBank/DDBJ whole genome shotgun (WGS) entry which is preliminary data.</text>
</comment>
<protein>
    <submittedName>
        <fullName evidence="1">Uncharacterized protein</fullName>
    </submittedName>
</protein>
<evidence type="ECO:0000313" key="1">
    <source>
        <dbReference type="EMBL" id="KAJ1145820.1"/>
    </source>
</evidence>
<sequence>MVKHIPHFFWRRARAGRPVRAEATRSHRPLGKIGGPLCGTVAERRRRGAAAGVPHVKRAWWAARGHCLIANCRVVLTSDTG</sequence>
<dbReference type="EMBL" id="JANPWB010000010">
    <property type="protein sequence ID" value="KAJ1145820.1"/>
    <property type="molecule type" value="Genomic_DNA"/>
</dbReference>
<proteinExistence type="predicted"/>
<reference evidence="1" key="1">
    <citation type="journal article" date="2022" name="bioRxiv">
        <title>Sequencing and chromosome-scale assembly of the giantPleurodeles waltlgenome.</title>
        <authorList>
            <person name="Brown T."/>
            <person name="Elewa A."/>
            <person name="Iarovenko S."/>
            <person name="Subramanian E."/>
            <person name="Araus A.J."/>
            <person name="Petzold A."/>
            <person name="Susuki M."/>
            <person name="Suzuki K.-i.T."/>
            <person name="Hayashi T."/>
            <person name="Toyoda A."/>
            <person name="Oliveira C."/>
            <person name="Osipova E."/>
            <person name="Leigh N.D."/>
            <person name="Simon A."/>
            <person name="Yun M.H."/>
        </authorList>
    </citation>
    <scope>NUCLEOTIDE SEQUENCE</scope>
    <source>
        <strain evidence="1">20211129_DDA</strain>
        <tissue evidence="1">Liver</tissue>
    </source>
</reference>
<organism evidence="1 2">
    <name type="scientific">Pleurodeles waltl</name>
    <name type="common">Iberian ribbed newt</name>
    <dbReference type="NCBI Taxonomy" id="8319"/>
    <lineage>
        <taxon>Eukaryota</taxon>
        <taxon>Metazoa</taxon>
        <taxon>Chordata</taxon>
        <taxon>Craniata</taxon>
        <taxon>Vertebrata</taxon>
        <taxon>Euteleostomi</taxon>
        <taxon>Amphibia</taxon>
        <taxon>Batrachia</taxon>
        <taxon>Caudata</taxon>
        <taxon>Salamandroidea</taxon>
        <taxon>Salamandridae</taxon>
        <taxon>Pleurodelinae</taxon>
        <taxon>Pleurodeles</taxon>
    </lineage>
</organism>
<dbReference type="AlphaFoldDB" id="A0AAV7R592"/>
<name>A0AAV7R592_PLEWA</name>
<keyword evidence="2" id="KW-1185">Reference proteome</keyword>
<accession>A0AAV7R592</accession>
<dbReference type="Proteomes" id="UP001066276">
    <property type="component" value="Chromosome 6"/>
</dbReference>